<reference evidence="2" key="2">
    <citation type="journal article" date="2024" name="Plant">
        <title>Genomic evolution and insights into agronomic trait innovations of Sesamum species.</title>
        <authorList>
            <person name="Miao H."/>
            <person name="Wang L."/>
            <person name="Qu L."/>
            <person name="Liu H."/>
            <person name="Sun Y."/>
            <person name="Le M."/>
            <person name="Wang Q."/>
            <person name="Wei S."/>
            <person name="Zheng Y."/>
            <person name="Lin W."/>
            <person name="Duan Y."/>
            <person name="Cao H."/>
            <person name="Xiong S."/>
            <person name="Wang X."/>
            <person name="Wei L."/>
            <person name="Li C."/>
            <person name="Ma Q."/>
            <person name="Ju M."/>
            <person name="Zhao R."/>
            <person name="Li G."/>
            <person name="Mu C."/>
            <person name="Tian Q."/>
            <person name="Mei H."/>
            <person name="Zhang T."/>
            <person name="Gao T."/>
            <person name="Zhang H."/>
        </authorList>
    </citation>
    <scope>NUCLEOTIDE SEQUENCE</scope>
    <source>
        <strain evidence="2">G02</strain>
    </source>
</reference>
<protein>
    <submittedName>
        <fullName evidence="2">Uncharacterized protein</fullName>
    </submittedName>
</protein>
<feature type="region of interest" description="Disordered" evidence="1">
    <location>
        <begin position="1"/>
        <end position="60"/>
    </location>
</feature>
<feature type="compositionally biased region" description="Polar residues" evidence="1">
    <location>
        <begin position="1"/>
        <end position="16"/>
    </location>
</feature>
<name>A0AAW2Q0N8_SESRA</name>
<feature type="compositionally biased region" description="Basic residues" evidence="1">
    <location>
        <begin position="18"/>
        <end position="30"/>
    </location>
</feature>
<gene>
    <name evidence="2" type="ORF">Sradi_3820900</name>
</gene>
<organism evidence="2">
    <name type="scientific">Sesamum radiatum</name>
    <name type="common">Black benniseed</name>
    <dbReference type="NCBI Taxonomy" id="300843"/>
    <lineage>
        <taxon>Eukaryota</taxon>
        <taxon>Viridiplantae</taxon>
        <taxon>Streptophyta</taxon>
        <taxon>Embryophyta</taxon>
        <taxon>Tracheophyta</taxon>
        <taxon>Spermatophyta</taxon>
        <taxon>Magnoliopsida</taxon>
        <taxon>eudicotyledons</taxon>
        <taxon>Gunneridae</taxon>
        <taxon>Pentapetalae</taxon>
        <taxon>asterids</taxon>
        <taxon>lamiids</taxon>
        <taxon>Lamiales</taxon>
        <taxon>Pedaliaceae</taxon>
        <taxon>Sesamum</taxon>
    </lineage>
</organism>
<reference evidence="2" key="1">
    <citation type="submission" date="2020-06" db="EMBL/GenBank/DDBJ databases">
        <authorList>
            <person name="Li T."/>
            <person name="Hu X."/>
            <person name="Zhang T."/>
            <person name="Song X."/>
            <person name="Zhang H."/>
            <person name="Dai N."/>
            <person name="Sheng W."/>
            <person name="Hou X."/>
            <person name="Wei L."/>
        </authorList>
    </citation>
    <scope>NUCLEOTIDE SEQUENCE</scope>
    <source>
        <strain evidence="2">G02</strain>
        <tissue evidence="2">Leaf</tissue>
    </source>
</reference>
<comment type="caution">
    <text evidence="2">The sequence shown here is derived from an EMBL/GenBank/DDBJ whole genome shotgun (WGS) entry which is preliminary data.</text>
</comment>
<proteinExistence type="predicted"/>
<dbReference type="EMBL" id="JACGWJ010000016">
    <property type="protein sequence ID" value="KAL0361364.1"/>
    <property type="molecule type" value="Genomic_DNA"/>
</dbReference>
<evidence type="ECO:0000256" key="1">
    <source>
        <dbReference type="SAM" id="MobiDB-lite"/>
    </source>
</evidence>
<sequence>MSMLRATSTIPPSTNLARHGHRPSLPHSRSRFAGTEPTSTKHRSPSLHQASQPNRARHRLSSTIELCFPSLFDSS</sequence>
<dbReference type="AlphaFoldDB" id="A0AAW2Q0N8"/>
<accession>A0AAW2Q0N8</accession>
<evidence type="ECO:0000313" key="2">
    <source>
        <dbReference type="EMBL" id="KAL0361364.1"/>
    </source>
</evidence>